<dbReference type="AlphaFoldDB" id="A0A5C6DT60"/>
<dbReference type="InterPro" id="IPR021130">
    <property type="entry name" value="PRib-ATP_PPHydrolase-like"/>
</dbReference>
<accession>A0A5C6DT60</accession>
<dbReference type="InterPro" id="IPR033653">
    <property type="entry name" value="NTP-PPase_DR2231-like"/>
</dbReference>
<dbReference type="RefSeq" id="WP_146601036.1">
    <property type="nucleotide sequence ID" value="NZ_SJPY01000006.1"/>
</dbReference>
<organism evidence="1 2">
    <name type="scientific">Novipirellula aureliae</name>
    <dbReference type="NCBI Taxonomy" id="2527966"/>
    <lineage>
        <taxon>Bacteria</taxon>
        <taxon>Pseudomonadati</taxon>
        <taxon>Planctomycetota</taxon>
        <taxon>Planctomycetia</taxon>
        <taxon>Pirellulales</taxon>
        <taxon>Pirellulaceae</taxon>
        <taxon>Novipirellula</taxon>
    </lineage>
</organism>
<proteinExistence type="predicted"/>
<dbReference type="Gene3D" id="1.10.3420.10">
    <property type="entry name" value="putative ntp pyrophosphohydrolase like domain"/>
    <property type="match status" value="1"/>
</dbReference>
<dbReference type="Proteomes" id="UP000315471">
    <property type="component" value="Unassembled WGS sequence"/>
</dbReference>
<evidence type="ECO:0000313" key="1">
    <source>
        <dbReference type="EMBL" id="TWU38691.1"/>
    </source>
</evidence>
<dbReference type="InterPro" id="IPR023292">
    <property type="entry name" value="NTP_PyroPHydrolase-like_dom_sf"/>
</dbReference>
<evidence type="ECO:0000313" key="2">
    <source>
        <dbReference type="Proteomes" id="UP000315471"/>
    </source>
</evidence>
<protein>
    <submittedName>
        <fullName evidence="1">Phosphoribosyl-ATP pyrophosphohydrolase</fullName>
    </submittedName>
</protein>
<dbReference type="EMBL" id="SJPY01000006">
    <property type="protein sequence ID" value="TWU38691.1"/>
    <property type="molecule type" value="Genomic_DNA"/>
</dbReference>
<keyword evidence="2" id="KW-1185">Reference proteome</keyword>
<name>A0A5C6DT60_9BACT</name>
<comment type="caution">
    <text evidence="1">The sequence shown here is derived from an EMBL/GenBank/DDBJ whole genome shotgun (WGS) entry which is preliminary data.</text>
</comment>
<keyword evidence="1" id="KW-0378">Hydrolase</keyword>
<dbReference type="Pfam" id="PF01503">
    <property type="entry name" value="PRA-PH"/>
    <property type="match status" value="1"/>
</dbReference>
<gene>
    <name evidence="1" type="ORF">Q31b_37690</name>
</gene>
<dbReference type="OrthoDB" id="281165at2"/>
<reference evidence="1 2" key="1">
    <citation type="submission" date="2019-02" db="EMBL/GenBank/DDBJ databases">
        <title>Deep-cultivation of Planctomycetes and their phenomic and genomic characterization uncovers novel biology.</title>
        <authorList>
            <person name="Wiegand S."/>
            <person name="Jogler M."/>
            <person name="Boedeker C."/>
            <person name="Pinto D."/>
            <person name="Vollmers J."/>
            <person name="Rivas-Marin E."/>
            <person name="Kohn T."/>
            <person name="Peeters S.H."/>
            <person name="Heuer A."/>
            <person name="Rast P."/>
            <person name="Oberbeckmann S."/>
            <person name="Bunk B."/>
            <person name="Jeske O."/>
            <person name="Meyerdierks A."/>
            <person name="Storesund J.E."/>
            <person name="Kallscheuer N."/>
            <person name="Luecker S."/>
            <person name="Lage O.M."/>
            <person name="Pohl T."/>
            <person name="Merkel B.J."/>
            <person name="Hornburger P."/>
            <person name="Mueller R.-W."/>
            <person name="Bruemmer F."/>
            <person name="Labrenz M."/>
            <person name="Spormann A.M."/>
            <person name="Op Den Camp H."/>
            <person name="Overmann J."/>
            <person name="Amann R."/>
            <person name="Jetten M.S.M."/>
            <person name="Mascher T."/>
            <person name="Medema M.H."/>
            <person name="Devos D.P."/>
            <person name="Kaster A.-K."/>
            <person name="Ovreas L."/>
            <person name="Rohde M."/>
            <person name="Galperin M.Y."/>
            <person name="Jogler C."/>
        </authorList>
    </citation>
    <scope>NUCLEOTIDE SEQUENCE [LARGE SCALE GENOMIC DNA]</scope>
    <source>
        <strain evidence="1 2">Q31b</strain>
    </source>
</reference>
<dbReference type="CDD" id="cd11530">
    <property type="entry name" value="NTP-PPase_DR2231_like"/>
    <property type="match status" value="1"/>
</dbReference>
<sequence>MRKQLEQVTQFHQQIGEVVADSPRLLQHSEDLDRNLANSLREVLSAYDREDEPRTQLMRRAMMAIEELAEWVEAHNERDLVAAADAWADRITVLLGDAVATGMPAERLLDEVHRSNMTKLAVNEQTGKGTKSECYQRPEIEQVLNHVDRGEN</sequence>
<dbReference type="GO" id="GO:0016787">
    <property type="term" value="F:hydrolase activity"/>
    <property type="evidence" value="ECO:0007669"/>
    <property type="project" value="UniProtKB-KW"/>
</dbReference>